<evidence type="ECO:0000256" key="2">
    <source>
        <dbReference type="ARBA" id="ARBA00022801"/>
    </source>
</evidence>
<feature type="binding site" evidence="5">
    <location>
        <position position="124"/>
    </location>
    <ligand>
        <name>Mn(2+)</name>
        <dbReference type="ChEBI" id="CHEBI:29035"/>
        <label>1</label>
    </ligand>
</feature>
<protein>
    <recommendedName>
        <fullName evidence="5 6">Formimidoylglutamase</fullName>
        <ecNumber evidence="5 6">3.5.3.8</ecNumber>
    </recommendedName>
    <alternativeName>
        <fullName evidence="5">Formiminoglutamase</fullName>
    </alternativeName>
    <alternativeName>
        <fullName evidence="5">Formiminoglutamate hydrolase</fullName>
    </alternativeName>
</protein>
<comment type="pathway">
    <text evidence="5">Amino-acid degradation; L-histidine degradation into L-glutamate; L-glutamate from N-formimidoyl-L-glutamate (hydrolase route): step 1/1.</text>
</comment>
<comment type="cofactor">
    <cofactor evidence="5">
        <name>Mn(2+)</name>
        <dbReference type="ChEBI" id="CHEBI:29035"/>
    </cofactor>
    <text evidence="5">Binds 2 manganese ions per subunit.</text>
</comment>
<keyword evidence="2 5" id="KW-0378">Hydrolase</keyword>
<evidence type="ECO:0000313" key="8">
    <source>
        <dbReference type="EMBL" id="MFC4160940.1"/>
    </source>
</evidence>
<sequence>MYYPADMSNWTGRVDAEEGALARRWHERVLPWRAEEVPLGTVLLGFACDAGVQRNQGRPGAKAGPMALRKALASLAWHQKRPVYDAGDVVCEGDELEGAQAELGRQVAGLLNAGHLPLVMGGGHEIAYGSFLGLARHAELHSKPPRIGVINLDAHFDLRASILPSSGTPFRQIAEACNENGWPFRYCVFGISEPANTEALFHRARELGVLWRLDDECGIDQLEALRDTVTLFADEVDWLYLTICLDVLPGAVAPGVSAPAPRGIDLAVVEALIDSVRSSGKLKLADIAELNPAFDQDQRTAKVAARLLWRLAR</sequence>
<gene>
    <name evidence="5 8" type="primary">hutG</name>
    <name evidence="8" type="ORF">ACFOW7_16495</name>
</gene>
<keyword evidence="1 5" id="KW-0479">Metal-binding</keyword>
<accession>A0ABV8MVF2</accession>
<dbReference type="Gene3D" id="3.40.800.10">
    <property type="entry name" value="Ureohydrolase domain"/>
    <property type="match status" value="1"/>
</dbReference>
<evidence type="ECO:0000256" key="6">
    <source>
        <dbReference type="NCBIfam" id="TIGR01227"/>
    </source>
</evidence>
<keyword evidence="4 5" id="KW-0464">Manganese</keyword>
<dbReference type="PANTHER" id="PTHR11358:SF35">
    <property type="entry name" value="FORMIMIDOYLGLUTAMASE"/>
    <property type="match status" value="1"/>
</dbReference>
<dbReference type="PRINTS" id="PR00116">
    <property type="entry name" value="ARGINASE"/>
</dbReference>
<dbReference type="NCBIfam" id="TIGR01227">
    <property type="entry name" value="hutG"/>
    <property type="match status" value="1"/>
</dbReference>
<dbReference type="CDD" id="cd09988">
    <property type="entry name" value="Formimidoylglutamase"/>
    <property type="match status" value="1"/>
</dbReference>
<feature type="binding site" evidence="5">
    <location>
        <position position="246"/>
    </location>
    <ligand>
        <name>Mn(2+)</name>
        <dbReference type="ChEBI" id="CHEBI:29035"/>
        <label>2</label>
    </ligand>
</feature>
<evidence type="ECO:0000256" key="1">
    <source>
        <dbReference type="ARBA" id="ARBA00022723"/>
    </source>
</evidence>
<organism evidence="8 9">
    <name type="scientific">Chitinimonas lacunae</name>
    <dbReference type="NCBI Taxonomy" id="1963018"/>
    <lineage>
        <taxon>Bacteria</taxon>
        <taxon>Pseudomonadati</taxon>
        <taxon>Pseudomonadota</taxon>
        <taxon>Betaproteobacteria</taxon>
        <taxon>Neisseriales</taxon>
        <taxon>Chitinibacteraceae</taxon>
        <taxon>Chitinimonas</taxon>
    </lineage>
</organism>
<dbReference type="InterPro" id="IPR023696">
    <property type="entry name" value="Ureohydrolase_dom_sf"/>
</dbReference>
<dbReference type="GO" id="GO:0050415">
    <property type="term" value="F:formimidoylglutamase activity"/>
    <property type="evidence" value="ECO:0007669"/>
    <property type="project" value="UniProtKB-EC"/>
</dbReference>
<dbReference type="SUPFAM" id="SSF52768">
    <property type="entry name" value="Arginase/deacetylase"/>
    <property type="match status" value="1"/>
</dbReference>
<evidence type="ECO:0000256" key="3">
    <source>
        <dbReference type="ARBA" id="ARBA00022808"/>
    </source>
</evidence>
<feature type="binding site" evidence="5">
    <location>
        <position position="153"/>
    </location>
    <ligand>
        <name>Mn(2+)</name>
        <dbReference type="ChEBI" id="CHEBI:29035"/>
        <label>2</label>
    </ligand>
</feature>
<proteinExistence type="inferred from homology"/>
<feature type="binding site" evidence="5">
    <location>
        <position position="157"/>
    </location>
    <ligand>
        <name>Mn(2+)</name>
        <dbReference type="ChEBI" id="CHEBI:29035"/>
        <label>1</label>
    </ligand>
</feature>
<evidence type="ECO:0000313" key="9">
    <source>
        <dbReference type="Proteomes" id="UP001595791"/>
    </source>
</evidence>
<keyword evidence="3 5" id="KW-0369">Histidine metabolism</keyword>
<comment type="similarity">
    <text evidence="5 7">Belongs to the arginase family.</text>
</comment>
<dbReference type="Proteomes" id="UP001595791">
    <property type="component" value="Unassembled WGS sequence"/>
</dbReference>
<evidence type="ECO:0000256" key="4">
    <source>
        <dbReference type="ARBA" id="ARBA00023211"/>
    </source>
</evidence>
<feature type="binding site" evidence="5">
    <location>
        <position position="155"/>
    </location>
    <ligand>
        <name>Mn(2+)</name>
        <dbReference type="ChEBI" id="CHEBI:29035"/>
        <label>2</label>
    </ligand>
</feature>
<feature type="binding site" evidence="5">
    <location>
        <position position="244"/>
    </location>
    <ligand>
        <name>Mn(2+)</name>
        <dbReference type="ChEBI" id="CHEBI:29035"/>
        <label>1</label>
    </ligand>
</feature>
<dbReference type="PROSITE" id="PS51409">
    <property type="entry name" value="ARGINASE_2"/>
    <property type="match status" value="1"/>
</dbReference>
<dbReference type="PANTHER" id="PTHR11358">
    <property type="entry name" value="ARGINASE/AGMATINASE"/>
    <property type="match status" value="1"/>
</dbReference>
<dbReference type="InterPro" id="IPR006035">
    <property type="entry name" value="Ureohydrolase"/>
</dbReference>
<feature type="binding site" evidence="5">
    <location>
        <position position="244"/>
    </location>
    <ligand>
        <name>Mn(2+)</name>
        <dbReference type="ChEBI" id="CHEBI:29035"/>
        <label>2</label>
    </ligand>
</feature>
<dbReference type="HAMAP" id="MF_00737">
    <property type="entry name" value="Formimidoylglutam"/>
    <property type="match status" value="1"/>
</dbReference>
<name>A0ABV8MVF2_9NEIS</name>
<dbReference type="InterPro" id="IPR005923">
    <property type="entry name" value="HutG"/>
</dbReference>
<dbReference type="Pfam" id="PF00491">
    <property type="entry name" value="Arginase"/>
    <property type="match status" value="1"/>
</dbReference>
<comment type="function">
    <text evidence="5">Catalyzes the conversion of N-formimidoyl-L-glutamate to L-glutamate and formamide.</text>
</comment>
<comment type="catalytic activity">
    <reaction evidence="5">
        <text>N-formimidoyl-L-glutamate + H2O = formamide + L-glutamate</text>
        <dbReference type="Rhea" id="RHEA:22492"/>
        <dbReference type="ChEBI" id="CHEBI:15377"/>
        <dbReference type="ChEBI" id="CHEBI:16397"/>
        <dbReference type="ChEBI" id="CHEBI:29985"/>
        <dbReference type="ChEBI" id="CHEBI:58928"/>
        <dbReference type="EC" id="3.5.3.8"/>
    </reaction>
</comment>
<dbReference type="RefSeq" id="WP_378166311.1">
    <property type="nucleotide sequence ID" value="NZ_JBHSBU010000001.1"/>
</dbReference>
<keyword evidence="9" id="KW-1185">Reference proteome</keyword>
<reference evidence="9" key="1">
    <citation type="journal article" date="2019" name="Int. J. Syst. Evol. Microbiol.">
        <title>The Global Catalogue of Microorganisms (GCM) 10K type strain sequencing project: providing services to taxonomists for standard genome sequencing and annotation.</title>
        <authorList>
            <consortium name="The Broad Institute Genomics Platform"/>
            <consortium name="The Broad Institute Genome Sequencing Center for Infectious Disease"/>
            <person name="Wu L."/>
            <person name="Ma J."/>
        </authorList>
    </citation>
    <scope>NUCLEOTIDE SEQUENCE [LARGE SCALE GENOMIC DNA]</scope>
    <source>
        <strain evidence="9">LMG 29894</strain>
    </source>
</reference>
<evidence type="ECO:0000256" key="5">
    <source>
        <dbReference type="HAMAP-Rule" id="MF_00737"/>
    </source>
</evidence>
<dbReference type="EMBL" id="JBHSBU010000001">
    <property type="protein sequence ID" value="MFC4160940.1"/>
    <property type="molecule type" value="Genomic_DNA"/>
</dbReference>
<comment type="caution">
    <text evidence="8">The sequence shown here is derived from an EMBL/GenBank/DDBJ whole genome shotgun (WGS) entry which is preliminary data.</text>
</comment>
<dbReference type="PIRSF" id="PIRSF036979">
    <property type="entry name" value="Arginase"/>
    <property type="match status" value="1"/>
</dbReference>
<evidence type="ECO:0000256" key="7">
    <source>
        <dbReference type="PROSITE-ProRule" id="PRU00742"/>
    </source>
</evidence>
<feature type="binding site" evidence="5">
    <location>
        <position position="153"/>
    </location>
    <ligand>
        <name>Mn(2+)</name>
        <dbReference type="ChEBI" id="CHEBI:29035"/>
        <label>1</label>
    </ligand>
</feature>
<dbReference type="EC" id="3.5.3.8" evidence="5 6"/>